<feature type="non-terminal residue" evidence="1">
    <location>
        <position position="1"/>
    </location>
</feature>
<comment type="caution">
    <text evidence="1">The sequence shown here is derived from an EMBL/GenBank/DDBJ whole genome shotgun (WGS) entry which is preliminary data.</text>
</comment>
<name>A0AAD8EMQ8_DIPPU</name>
<reference evidence="1" key="2">
    <citation type="submission" date="2023-05" db="EMBL/GenBank/DDBJ databases">
        <authorList>
            <person name="Fouks B."/>
        </authorList>
    </citation>
    <scope>NUCLEOTIDE SEQUENCE</scope>
    <source>
        <strain evidence="1">Stay&amp;Tobe</strain>
        <tissue evidence="1">Testes</tissue>
    </source>
</reference>
<gene>
    <name evidence="1" type="ORF">L9F63_012880</name>
</gene>
<dbReference type="Proteomes" id="UP001233999">
    <property type="component" value="Unassembled WGS sequence"/>
</dbReference>
<evidence type="ECO:0000313" key="2">
    <source>
        <dbReference type="Proteomes" id="UP001233999"/>
    </source>
</evidence>
<dbReference type="AlphaFoldDB" id="A0AAD8EMQ8"/>
<sequence>IFKIFRKVIIGKNRNAQTLPHQHRSKTHEHTNHIMRSIDTQNSLLIVQNEISVEPVFIRAPTQPSFGLTEVVTKKKNPRFHPYKLLLPEG</sequence>
<organism evidence="1 2">
    <name type="scientific">Diploptera punctata</name>
    <name type="common">Pacific beetle cockroach</name>
    <dbReference type="NCBI Taxonomy" id="6984"/>
    <lineage>
        <taxon>Eukaryota</taxon>
        <taxon>Metazoa</taxon>
        <taxon>Ecdysozoa</taxon>
        <taxon>Arthropoda</taxon>
        <taxon>Hexapoda</taxon>
        <taxon>Insecta</taxon>
        <taxon>Pterygota</taxon>
        <taxon>Neoptera</taxon>
        <taxon>Polyneoptera</taxon>
        <taxon>Dictyoptera</taxon>
        <taxon>Blattodea</taxon>
        <taxon>Blaberoidea</taxon>
        <taxon>Blaberidae</taxon>
        <taxon>Diplopterinae</taxon>
        <taxon>Diploptera</taxon>
    </lineage>
</organism>
<keyword evidence="2" id="KW-1185">Reference proteome</keyword>
<evidence type="ECO:0000313" key="1">
    <source>
        <dbReference type="EMBL" id="KAJ9595933.1"/>
    </source>
</evidence>
<proteinExistence type="predicted"/>
<reference evidence="1" key="1">
    <citation type="journal article" date="2023" name="IScience">
        <title>Live-bearing cockroach genome reveals convergent evolutionary mechanisms linked to viviparity in insects and beyond.</title>
        <authorList>
            <person name="Fouks B."/>
            <person name="Harrison M.C."/>
            <person name="Mikhailova A.A."/>
            <person name="Marchal E."/>
            <person name="English S."/>
            <person name="Carruthers M."/>
            <person name="Jennings E.C."/>
            <person name="Chiamaka E.L."/>
            <person name="Frigard R.A."/>
            <person name="Pippel M."/>
            <person name="Attardo G.M."/>
            <person name="Benoit J.B."/>
            <person name="Bornberg-Bauer E."/>
            <person name="Tobe S.S."/>
        </authorList>
    </citation>
    <scope>NUCLEOTIDE SEQUENCE</scope>
    <source>
        <strain evidence="1">Stay&amp;Tobe</strain>
    </source>
</reference>
<feature type="non-terminal residue" evidence="1">
    <location>
        <position position="90"/>
    </location>
</feature>
<dbReference type="EMBL" id="JASPKZ010002303">
    <property type="protein sequence ID" value="KAJ9595933.1"/>
    <property type="molecule type" value="Genomic_DNA"/>
</dbReference>
<protein>
    <submittedName>
        <fullName evidence="1">Uncharacterized protein</fullName>
    </submittedName>
</protein>
<accession>A0AAD8EMQ8</accession>